<evidence type="ECO:0000313" key="2">
    <source>
        <dbReference type="Proteomes" id="UP000510844"/>
    </source>
</evidence>
<reference evidence="2" key="1">
    <citation type="submission" date="2020-07" db="EMBL/GenBank/DDBJ databases">
        <title>A new Micromonospora strain with potent antibiotic activity isolated from the microbiome of a mid-Atlantic deep-sea sponge.</title>
        <authorList>
            <person name="Back C.R."/>
            <person name="Stennett H.L."/>
            <person name="Williams S.E."/>
            <person name="Wang L."/>
            <person name="Ojeda Gomez J."/>
            <person name="Abdulle O.M."/>
            <person name="Duffy T."/>
            <person name="Hendry K.R."/>
            <person name="Powell D."/>
            <person name="Stach J.E."/>
            <person name="Essex-Lopresti A.E."/>
            <person name="Willis C.L."/>
            <person name="Curnow P."/>
            <person name="Race P.R."/>
        </authorList>
    </citation>
    <scope>NUCLEOTIDE SEQUENCE [LARGE SCALE GENOMIC DNA]</scope>
    <source>
        <strain evidence="2">28ISP2-46</strain>
    </source>
</reference>
<evidence type="ECO:0008006" key="3">
    <source>
        <dbReference type="Google" id="ProtNLM"/>
    </source>
</evidence>
<evidence type="ECO:0000313" key="1">
    <source>
        <dbReference type="EMBL" id="QLQ37961.1"/>
    </source>
</evidence>
<dbReference type="RefSeq" id="WP_181570406.1">
    <property type="nucleotide sequence ID" value="NZ_CP059322.2"/>
</dbReference>
<dbReference type="KEGG" id="mfeu:H1D33_03445"/>
<name>A0A7L6B7X5_9ACTN</name>
<organism evidence="1 2">
    <name type="scientific">Micromonospora robiginosa</name>
    <dbReference type="NCBI Taxonomy" id="2749844"/>
    <lineage>
        <taxon>Bacteria</taxon>
        <taxon>Bacillati</taxon>
        <taxon>Actinomycetota</taxon>
        <taxon>Actinomycetes</taxon>
        <taxon>Micromonosporales</taxon>
        <taxon>Micromonosporaceae</taxon>
        <taxon>Micromonospora</taxon>
    </lineage>
</organism>
<dbReference type="Proteomes" id="UP000510844">
    <property type="component" value="Chromosome"/>
</dbReference>
<keyword evidence="2" id="KW-1185">Reference proteome</keyword>
<gene>
    <name evidence="1" type="ORF">H1D33_03445</name>
</gene>
<reference evidence="1 2" key="2">
    <citation type="journal article" date="2021" name="Mar. Drugs">
        <title>A New Micromonospora Strain with Antibiotic Activity Isolated from the Microbiome of a Mid-Atlantic Deep-Sea Sponge.</title>
        <authorList>
            <person name="Back C.R."/>
            <person name="Stennett H.L."/>
            <person name="Williams S.E."/>
            <person name="Wang L."/>
            <person name="Ojeda Gomez J."/>
            <person name="Abdulle O.M."/>
            <person name="Duffy T."/>
            <person name="Neal C."/>
            <person name="Mantell J."/>
            <person name="Jepson M.A."/>
            <person name="Hendry K.R."/>
            <person name="Powell D."/>
            <person name="Stach J.E.M."/>
            <person name="Essex-Lopresti A.E."/>
            <person name="Willis C.L."/>
            <person name="Curnow P."/>
            <person name="Race P.R."/>
        </authorList>
    </citation>
    <scope>NUCLEOTIDE SEQUENCE [LARGE SCALE GENOMIC DNA]</scope>
    <source>
        <strain evidence="1 2">28ISP2-46</strain>
    </source>
</reference>
<dbReference type="EMBL" id="CP059322">
    <property type="protein sequence ID" value="QLQ37961.1"/>
    <property type="molecule type" value="Genomic_DNA"/>
</dbReference>
<dbReference type="AlphaFoldDB" id="A0A7L6B7X5"/>
<accession>A0A7L6B7X5</accession>
<protein>
    <recommendedName>
        <fullName evidence="3">DUF3846 domain-containing protein</fullName>
    </recommendedName>
</protein>
<sequence>MSGWLVVAVDGTLTHHTTTPTSALIKEAIGDWWDMVHLPSGLMGWVDGDGHPKGLERNVAGSILLMALGAGRMPYAGPVVVTGWHPVREISELTEDGEYYVRTVHEQIAGALAGVAGDAVFADAVRKTATDVLGAPTPAMTVIPLGGEGR</sequence>
<proteinExistence type="predicted"/>